<name>X1EP47_9ZZZZ</name>
<protein>
    <submittedName>
        <fullName evidence="1">Uncharacterized protein</fullName>
    </submittedName>
</protein>
<accession>X1EP47</accession>
<evidence type="ECO:0000313" key="1">
    <source>
        <dbReference type="EMBL" id="GAH35156.1"/>
    </source>
</evidence>
<sequence>SNVFDTESFYFKFMNDSFNDCKLSAYIIEENGKPKGYFLIGMSFDNKVHAIITSQLSPPLTIKLLQHLNEYSKKEQDLNLNVAEFSEFGKYILSIGGKLQSNYGWQIKVPDLKRFFESIKVVLENRIEKSKFNNLSKTVIFSDYKQSIELIFNIGKLNEFYERVMMERGYLLTCLRGIPYYYRGFGYEFVLSLDERFSLSPNQIPSMELSHIDIRKASRKDIGYIENQYNSNSNNFLISNVFDTESFYFKFMNDS</sequence>
<comment type="caution">
    <text evidence="1">The sequence shown here is derived from an EMBL/GenBank/DDBJ whole genome shotgun (WGS) entry which is preliminary data.</text>
</comment>
<proteinExistence type="predicted"/>
<dbReference type="EMBL" id="BARU01011946">
    <property type="protein sequence ID" value="GAH35156.1"/>
    <property type="molecule type" value="Genomic_DNA"/>
</dbReference>
<dbReference type="AlphaFoldDB" id="X1EP47"/>
<feature type="non-terminal residue" evidence="1">
    <location>
        <position position="255"/>
    </location>
</feature>
<reference evidence="1" key="1">
    <citation type="journal article" date="2014" name="Front. Microbiol.">
        <title>High frequency of phylogenetically diverse reductive dehalogenase-homologous genes in deep subseafloor sedimentary metagenomes.</title>
        <authorList>
            <person name="Kawai M."/>
            <person name="Futagami T."/>
            <person name="Toyoda A."/>
            <person name="Takaki Y."/>
            <person name="Nishi S."/>
            <person name="Hori S."/>
            <person name="Arai W."/>
            <person name="Tsubouchi T."/>
            <person name="Morono Y."/>
            <person name="Uchiyama I."/>
            <person name="Ito T."/>
            <person name="Fujiyama A."/>
            <person name="Inagaki F."/>
            <person name="Takami H."/>
        </authorList>
    </citation>
    <scope>NUCLEOTIDE SEQUENCE</scope>
    <source>
        <strain evidence="1">Expedition CK06-06</strain>
    </source>
</reference>
<gene>
    <name evidence="1" type="ORF">S03H2_22246</name>
</gene>
<feature type="non-terminal residue" evidence="1">
    <location>
        <position position="1"/>
    </location>
</feature>
<organism evidence="1">
    <name type="scientific">marine sediment metagenome</name>
    <dbReference type="NCBI Taxonomy" id="412755"/>
    <lineage>
        <taxon>unclassified sequences</taxon>
        <taxon>metagenomes</taxon>
        <taxon>ecological metagenomes</taxon>
    </lineage>
</organism>